<gene>
    <name evidence="2" type="ORF">C4N22_05545</name>
</gene>
<dbReference type="RefSeq" id="WP_112148272.1">
    <property type="nucleotide sequence ID" value="NZ_DAWEON010000007.1"/>
</dbReference>
<dbReference type="InterPro" id="IPR010982">
    <property type="entry name" value="Lambda_DNA-bd_dom_sf"/>
</dbReference>
<dbReference type="PROSITE" id="PS50943">
    <property type="entry name" value="HTH_CROC1"/>
    <property type="match status" value="1"/>
</dbReference>
<dbReference type="SUPFAM" id="SSF47413">
    <property type="entry name" value="lambda repressor-like DNA-binding domains"/>
    <property type="match status" value="1"/>
</dbReference>
<dbReference type="AlphaFoldDB" id="A0A329UH11"/>
<evidence type="ECO:0000259" key="1">
    <source>
        <dbReference type="PROSITE" id="PS50943"/>
    </source>
</evidence>
<dbReference type="Pfam" id="PF13443">
    <property type="entry name" value="HTH_26"/>
    <property type="match status" value="1"/>
</dbReference>
<proteinExistence type="predicted"/>
<comment type="caution">
    <text evidence="2">The sequence shown here is derived from an EMBL/GenBank/DDBJ whole genome shotgun (WGS) entry which is preliminary data.</text>
</comment>
<name>A0A329UH11_9FIRM</name>
<dbReference type="EMBL" id="PRLE01000002">
    <property type="protein sequence ID" value="RAW60360.1"/>
    <property type="molecule type" value="Genomic_DNA"/>
</dbReference>
<reference evidence="2 3" key="1">
    <citation type="submission" date="2018-02" db="EMBL/GenBank/DDBJ databases">
        <title>Complete genome sequencing of Faecalibacterium prausnitzii strains isolated from the human gut.</title>
        <authorList>
            <person name="Fitzgerald B.C."/>
            <person name="Shkoporov A.N."/>
            <person name="Ross P.R."/>
            <person name="Hill C."/>
        </authorList>
    </citation>
    <scope>NUCLEOTIDE SEQUENCE [LARGE SCALE GENOMIC DNA]</scope>
    <source>
        <strain evidence="2 3">APC923/61-1</strain>
    </source>
</reference>
<sequence>MTVKDAVVKRFEQLCDQRGIRPNELANLSGVTPSTVYSMLDPARQRISIATIKKLCDGLEITLGQFFSCTLFDDLDQELQ</sequence>
<dbReference type="Proteomes" id="UP000250583">
    <property type="component" value="Unassembled WGS sequence"/>
</dbReference>
<dbReference type="CDD" id="cd00093">
    <property type="entry name" value="HTH_XRE"/>
    <property type="match status" value="1"/>
</dbReference>
<protein>
    <submittedName>
        <fullName evidence="2">XRE family transcriptional regulator</fullName>
    </submittedName>
</protein>
<dbReference type="Gene3D" id="1.10.260.40">
    <property type="entry name" value="lambda repressor-like DNA-binding domains"/>
    <property type="match status" value="1"/>
</dbReference>
<dbReference type="GO" id="GO:0003677">
    <property type="term" value="F:DNA binding"/>
    <property type="evidence" value="ECO:0007669"/>
    <property type="project" value="InterPro"/>
</dbReference>
<organism evidence="2 3">
    <name type="scientific">Faecalibacterium prausnitzii</name>
    <dbReference type="NCBI Taxonomy" id="853"/>
    <lineage>
        <taxon>Bacteria</taxon>
        <taxon>Bacillati</taxon>
        <taxon>Bacillota</taxon>
        <taxon>Clostridia</taxon>
        <taxon>Eubacteriales</taxon>
        <taxon>Oscillospiraceae</taxon>
        <taxon>Faecalibacterium</taxon>
    </lineage>
</organism>
<evidence type="ECO:0000313" key="2">
    <source>
        <dbReference type="EMBL" id="RAW60360.1"/>
    </source>
</evidence>
<feature type="domain" description="HTH cro/C1-type" evidence="1">
    <location>
        <begin position="11"/>
        <end position="66"/>
    </location>
</feature>
<dbReference type="InterPro" id="IPR001387">
    <property type="entry name" value="Cro/C1-type_HTH"/>
</dbReference>
<dbReference type="OrthoDB" id="9781521at2"/>
<evidence type="ECO:0000313" key="3">
    <source>
        <dbReference type="Proteomes" id="UP000250583"/>
    </source>
</evidence>
<dbReference type="SMART" id="SM00530">
    <property type="entry name" value="HTH_XRE"/>
    <property type="match status" value="1"/>
</dbReference>
<accession>A0A329UH11</accession>